<accession>A0A852WB95</accession>
<dbReference type="SUPFAM" id="SSF51261">
    <property type="entry name" value="Duplicated hybrid motif"/>
    <property type="match status" value="1"/>
</dbReference>
<protein>
    <submittedName>
        <fullName evidence="3">Murein DD-endopeptidase MepM/ murein hydrolase activator NlpD</fullName>
    </submittedName>
</protein>
<dbReference type="GO" id="GO:0004222">
    <property type="term" value="F:metalloendopeptidase activity"/>
    <property type="evidence" value="ECO:0007669"/>
    <property type="project" value="TreeGrafter"/>
</dbReference>
<dbReference type="Gene3D" id="2.70.70.10">
    <property type="entry name" value="Glucose Permease (Domain IIA)"/>
    <property type="match status" value="1"/>
</dbReference>
<proteinExistence type="predicted"/>
<dbReference type="Pfam" id="PF01551">
    <property type="entry name" value="Peptidase_M23"/>
    <property type="match status" value="1"/>
</dbReference>
<dbReference type="CDD" id="cd12797">
    <property type="entry name" value="M23_peptidase"/>
    <property type="match status" value="1"/>
</dbReference>
<dbReference type="RefSeq" id="WP_337794658.1">
    <property type="nucleotide sequence ID" value="NZ_JACCAB010000001.1"/>
</dbReference>
<gene>
    <name evidence="3" type="ORF">BJ986_000397</name>
</gene>
<evidence type="ECO:0000313" key="3">
    <source>
        <dbReference type="EMBL" id="NYG05910.1"/>
    </source>
</evidence>
<evidence type="ECO:0000256" key="1">
    <source>
        <dbReference type="ARBA" id="ARBA00022729"/>
    </source>
</evidence>
<organism evidence="3 4">
    <name type="scientific">Pedococcus badiiscoriae</name>
    <dbReference type="NCBI Taxonomy" id="642776"/>
    <lineage>
        <taxon>Bacteria</taxon>
        <taxon>Bacillati</taxon>
        <taxon>Actinomycetota</taxon>
        <taxon>Actinomycetes</taxon>
        <taxon>Micrococcales</taxon>
        <taxon>Intrasporangiaceae</taxon>
        <taxon>Pedococcus</taxon>
    </lineage>
</organism>
<dbReference type="InterPro" id="IPR016047">
    <property type="entry name" value="M23ase_b-sheet_dom"/>
</dbReference>
<evidence type="ECO:0000259" key="2">
    <source>
        <dbReference type="Pfam" id="PF01551"/>
    </source>
</evidence>
<dbReference type="AlphaFoldDB" id="A0A852WB95"/>
<name>A0A852WB95_9MICO</name>
<dbReference type="EMBL" id="JACCAB010000001">
    <property type="protein sequence ID" value="NYG05910.1"/>
    <property type="molecule type" value="Genomic_DNA"/>
</dbReference>
<feature type="domain" description="M23ase beta-sheet core" evidence="2">
    <location>
        <begin position="2"/>
        <end position="96"/>
    </location>
</feature>
<keyword evidence="1" id="KW-0732">Signal</keyword>
<sequence length="114" mass="11661">MGHRGVDLAGVAGQEVRAVEDGTVTHVGTIAGRGTVSVLHPSGIRSTYEPVVSIVAKGSVVTRGAVLGRLQGTGSHCAPAACLHLGAVRGDAYLDPMTFLRGGQRVRLLPLAPE</sequence>
<dbReference type="PANTHER" id="PTHR21666">
    <property type="entry name" value="PEPTIDASE-RELATED"/>
    <property type="match status" value="1"/>
</dbReference>
<keyword evidence="3" id="KW-0378">Hydrolase</keyword>
<dbReference type="PANTHER" id="PTHR21666:SF289">
    <property type="entry name" value="L-ALA--D-GLU ENDOPEPTIDASE"/>
    <property type="match status" value="1"/>
</dbReference>
<dbReference type="Proteomes" id="UP000573599">
    <property type="component" value="Unassembled WGS sequence"/>
</dbReference>
<evidence type="ECO:0000313" key="4">
    <source>
        <dbReference type="Proteomes" id="UP000573599"/>
    </source>
</evidence>
<dbReference type="InterPro" id="IPR011055">
    <property type="entry name" value="Dup_hybrid_motif"/>
</dbReference>
<dbReference type="InterPro" id="IPR050570">
    <property type="entry name" value="Cell_wall_metabolism_enzyme"/>
</dbReference>
<reference evidence="3 4" key="1">
    <citation type="submission" date="2020-07" db="EMBL/GenBank/DDBJ databases">
        <title>Sequencing the genomes of 1000 actinobacteria strains.</title>
        <authorList>
            <person name="Klenk H.-P."/>
        </authorList>
    </citation>
    <scope>NUCLEOTIDE SEQUENCE [LARGE SCALE GENOMIC DNA]</scope>
    <source>
        <strain evidence="3 4">DSM 23987</strain>
    </source>
</reference>
<comment type="caution">
    <text evidence="3">The sequence shown here is derived from an EMBL/GenBank/DDBJ whole genome shotgun (WGS) entry which is preliminary data.</text>
</comment>
<keyword evidence="4" id="KW-1185">Reference proteome</keyword>